<dbReference type="GO" id="GO:0016538">
    <property type="term" value="F:cyclin-dependent protein serine/threonine kinase regulator activity"/>
    <property type="evidence" value="ECO:0007669"/>
    <property type="project" value="InterPro"/>
</dbReference>
<dbReference type="SMART" id="SM00385">
    <property type="entry name" value="CYCLIN"/>
    <property type="match status" value="1"/>
</dbReference>
<feature type="region of interest" description="Disordered" evidence="3">
    <location>
        <begin position="1"/>
        <end position="21"/>
    </location>
</feature>
<dbReference type="Pfam" id="PF00134">
    <property type="entry name" value="Cyclin_N"/>
    <property type="match status" value="1"/>
</dbReference>
<dbReference type="CDD" id="cd20524">
    <property type="entry name" value="CYCLIN_CCNH_rpt1"/>
    <property type="match status" value="1"/>
</dbReference>
<organism evidence="5 6">
    <name type="scientific">Dekkera bruxellensis</name>
    <name type="common">Brettanomyces custersii</name>
    <dbReference type="NCBI Taxonomy" id="5007"/>
    <lineage>
        <taxon>Eukaryota</taxon>
        <taxon>Fungi</taxon>
        <taxon>Dikarya</taxon>
        <taxon>Ascomycota</taxon>
        <taxon>Saccharomycotina</taxon>
        <taxon>Pichiomycetes</taxon>
        <taxon>Pichiales</taxon>
        <taxon>Pichiaceae</taxon>
        <taxon>Brettanomyces</taxon>
    </lineage>
</organism>
<dbReference type="EMBL" id="CABFWN010000004">
    <property type="protein sequence ID" value="VUG18829.1"/>
    <property type="molecule type" value="Genomic_DNA"/>
</dbReference>
<dbReference type="InterPro" id="IPR036915">
    <property type="entry name" value="Cyclin-like_sf"/>
</dbReference>
<accession>A0A7D9H3L8</accession>
<dbReference type="InterPro" id="IPR043198">
    <property type="entry name" value="Cyclin/Ssn8"/>
</dbReference>
<dbReference type="InterPro" id="IPR013763">
    <property type="entry name" value="Cyclin-like_dom"/>
</dbReference>
<feature type="region of interest" description="Disordered" evidence="3">
    <location>
        <begin position="367"/>
        <end position="398"/>
    </location>
</feature>
<keyword evidence="1 2" id="KW-0195">Cyclin</keyword>
<evidence type="ECO:0000256" key="3">
    <source>
        <dbReference type="SAM" id="MobiDB-lite"/>
    </source>
</evidence>
<dbReference type="InterPro" id="IPR031658">
    <property type="entry name" value="Cyclin_C_2"/>
</dbReference>
<feature type="domain" description="Cyclin-like" evidence="4">
    <location>
        <begin position="97"/>
        <end position="179"/>
    </location>
</feature>
<dbReference type="GO" id="GO:0006357">
    <property type="term" value="P:regulation of transcription by RNA polymerase II"/>
    <property type="evidence" value="ECO:0007669"/>
    <property type="project" value="InterPro"/>
</dbReference>
<evidence type="ECO:0000256" key="1">
    <source>
        <dbReference type="ARBA" id="ARBA00023127"/>
    </source>
</evidence>
<dbReference type="SUPFAM" id="SSF47954">
    <property type="entry name" value="Cyclin-like"/>
    <property type="match status" value="2"/>
</dbReference>
<dbReference type="SMR" id="A0A7D9H3L8"/>
<dbReference type="PANTHER" id="PTHR10026">
    <property type="entry name" value="CYCLIN"/>
    <property type="match status" value="1"/>
</dbReference>
<keyword evidence="6" id="KW-1185">Reference proteome</keyword>
<evidence type="ECO:0000313" key="5">
    <source>
        <dbReference type="EMBL" id="VUG18829.1"/>
    </source>
</evidence>
<dbReference type="Gene3D" id="1.10.472.10">
    <property type="entry name" value="Cyclin-like"/>
    <property type="match status" value="2"/>
</dbReference>
<feature type="region of interest" description="Disordered" evidence="3">
    <location>
        <begin position="284"/>
        <end position="305"/>
    </location>
</feature>
<dbReference type="CDD" id="cd20525">
    <property type="entry name" value="CYCLIN_CCNH_rpt2"/>
    <property type="match status" value="1"/>
</dbReference>
<feature type="compositionally biased region" description="Polar residues" evidence="3">
    <location>
        <begin position="367"/>
        <end position="378"/>
    </location>
</feature>
<dbReference type="Proteomes" id="UP000478008">
    <property type="component" value="Unassembled WGS sequence"/>
</dbReference>
<proteinExistence type="inferred from homology"/>
<reference evidence="5 6" key="1">
    <citation type="submission" date="2019-07" db="EMBL/GenBank/DDBJ databases">
        <authorList>
            <person name="Friedrich A."/>
            <person name="Schacherer J."/>
        </authorList>
    </citation>
    <scope>NUCLEOTIDE SEQUENCE [LARGE SCALE GENOMIC DNA]</scope>
</reference>
<evidence type="ECO:0000313" key="6">
    <source>
        <dbReference type="Proteomes" id="UP000478008"/>
    </source>
</evidence>
<comment type="similarity">
    <text evidence="2">Belongs to the cyclin family.</text>
</comment>
<name>A0A7D9H3L8_DEKBR</name>
<evidence type="ECO:0000259" key="4">
    <source>
        <dbReference type="SMART" id="SM00385"/>
    </source>
</evidence>
<evidence type="ECO:0000256" key="2">
    <source>
        <dbReference type="RuleBase" id="RU000383"/>
    </source>
</evidence>
<dbReference type="InterPro" id="IPR006671">
    <property type="entry name" value="Cyclin_N"/>
</dbReference>
<gene>
    <name evidence="5" type="primary">CCL1</name>
    <name evidence="5" type="ORF">DEBR0S4_03422G</name>
</gene>
<dbReference type="AlphaFoldDB" id="A0A7D9H3L8"/>
<sequence>MVSPKEETPLPPAKPKKVTNDDLYRRSTQYRYWSFTVSKLADLRVLANKKGLKSTHEKLDNLDPALEETKAVTSNGLDKFPFVTPTEELQIITYYARKCQDLANFFRLPSQVRSTAIVYLYKFYLTHSVMAYHPQHIMYTCLFLAAKVENSFIGISNFSNAIPRTTPDSILQYEYLILQSLRFSLRCHHPFMPLYGFYLDIQDLLPKVDLKRLTRSCDKAREHISESLFTDVFFLFTPPQIALSCLWKSDDILVERYLAKTMGLKKRQIKGELAVVKEVEKGNGVSSESASPDADPAENESNLLTPQQKFDKLMITIKKCAHAIEKNTCSPSVDEARRISSKIRYCLDPIRYGRRLVKQQKETATVVVQANSEQSRPSKSGARMADAPEGPSKRVKTE</sequence>
<protein>
    <submittedName>
        <fullName evidence="5">DEBR0S4_03422g1_1</fullName>
    </submittedName>
</protein>
<dbReference type="Pfam" id="PF16899">
    <property type="entry name" value="Cyclin_C_2"/>
    <property type="match status" value="1"/>
</dbReference>